<dbReference type="InterPro" id="IPR029071">
    <property type="entry name" value="Ubiquitin-like_domsf"/>
</dbReference>
<feature type="domain" description="Ubiquitin-like" evidence="3">
    <location>
        <begin position="5"/>
        <end position="73"/>
    </location>
</feature>
<dbReference type="Pfam" id="PF00627">
    <property type="entry name" value="UBA"/>
    <property type="match status" value="1"/>
</dbReference>
<feature type="region of interest" description="Disordered" evidence="1">
    <location>
        <begin position="76"/>
        <end position="121"/>
    </location>
</feature>
<reference evidence="5" key="1">
    <citation type="submission" date="2016-05" db="EMBL/GenBank/DDBJ databases">
        <title>Comparative genomics of biotechnologically important yeasts.</title>
        <authorList>
            <consortium name="DOE Joint Genome Institute"/>
            <person name="Riley R."/>
            <person name="Haridas S."/>
            <person name="Wolfe K.H."/>
            <person name="Lopes M.R."/>
            <person name="Hittinger C.T."/>
            <person name="Goker M."/>
            <person name="Salamov A."/>
            <person name="Wisecaver J."/>
            <person name="Long T.M."/>
            <person name="Aerts A.L."/>
            <person name="Barry K."/>
            <person name="Choi C."/>
            <person name="Clum A."/>
            <person name="Coughlan A.Y."/>
            <person name="Deshpande S."/>
            <person name="Douglass A.P."/>
            <person name="Hanson S.J."/>
            <person name="Klenk H.-P."/>
            <person name="Labutti K."/>
            <person name="Lapidus A."/>
            <person name="Lindquist E."/>
            <person name="Lipzen A."/>
            <person name="Meier-Kolthoff J.P."/>
            <person name="Ohm R.A."/>
            <person name="Otillar R.P."/>
            <person name="Pangilinan J."/>
            <person name="Peng Y."/>
            <person name="Rokas A."/>
            <person name="Rosa C.A."/>
            <person name="Scheuner C."/>
            <person name="Sibirny A.A."/>
            <person name="Slot J.C."/>
            <person name="Stielow J.B."/>
            <person name="Sun H."/>
            <person name="Kurtzman C.P."/>
            <person name="Blackwell M."/>
            <person name="Grigoriev I.V."/>
            <person name="Jeffries T.W."/>
        </authorList>
    </citation>
    <scope>NUCLEOTIDE SEQUENCE [LARGE SCALE GENOMIC DNA]</scope>
    <source>
        <strain evidence="5">DSM 1968</strain>
    </source>
</reference>
<dbReference type="Gene3D" id="1.10.8.10">
    <property type="entry name" value="DNA helicase RuvA subunit, C-terminal domain"/>
    <property type="match status" value="1"/>
</dbReference>
<dbReference type="STRING" id="1344418.A0A1D2VET9"/>
<evidence type="ECO:0000313" key="5">
    <source>
        <dbReference type="Proteomes" id="UP000095038"/>
    </source>
</evidence>
<dbReference type="FunCoup" id="A0A1D2VET9">
    <property type="interactions" value="651"/>
</dbReference>
<organism evidence="4 5">
    <name type="scientific">Ascoidea rubescens DSM 1968</name>
    <dbReference type="NCBI Taxonomy" id="1344418"/>
    <lineage>
        <taxon>Eukaryota</taxon>
        <taxon>Fungi</taxon>
        <taxon>Dikarya</taxon>
        <taxon>Ascomycota</taxon>
        <taxon>Saccharomycotina</taxon>
        <taxon>Saccharomycetes</taxon>
        <taxon>Ascoideaceae</taxon>
        <taxon>Ascoidea</taxon>
    </lineage>
</organism>
<dbReference type="GO" id="GO:0036435">
    <property type="term" value="F:K48-linked polyubiquitin modification-dependent protein binding"/>
    <property type="evidence" value="ECO:0007669"/>
    <property type="project" value="EnsemblFungi"/>
</dbReference>
<accession>A0A1D2VET9</accession>
<dbReference type="GO" id="GO:0005829">
    <property type="term" value="C:cytosol"/>
    <property type="evidence" value="ECO:0007669"/>
    <property type="project" value="TreeGrafter"/>
</dbReference>
<dbReference type="AlphaFoldDB" id="A0A1D2VET9"/>
<keyword evidence="5" id="KW-1185">Reference proteome</keyword>
<dbReference type="SMART" id="SM00213">
    <property type="entry name" value="UBQ"/>
    <property type="match status" value="1"/>
</dbReference>
<dbReference type="GO" id="GO:0072665">
    <property type="term" value="P:protein localization to vacuole"/>
    <property type="evidence" value="ECO:0007669"/>
    <property type="project" value="EnsemblFungi"/>
</dbReference>
<dbReference type="GO" id="GO:0036503">
    <property type="term" value="P:ERAD pathway"/>
    <property type="evidence" value="ECO:0007669"/>
    <property type="project" value="EnsemblFungi"/>
</dbReference>
<dbReference type="PROSITE" id="PS50053">
    <property type="entry name" value="UBIQUITIN_2"/>
    <property type="match status" value="1"/>
</dbReference>
<evidence type="ECO:0000313" key="4">
    <source>
        <dbReference type="EMBL" id="ODV60135.1"/>
    </source>
</evidence>
<dbReference type="Gene3D" id="3.10.20.90">
    <property type="entry name" value="Phosphatidylinositol 3-kinase Catalytic Subunit, Chain A, domain 1"/>
    <property type="match status" value="1"/>
</dbReference>
<gene>
    <name evidence="4" type="ORF">ASCRUDRAFT_76644</name>
</gene>
<dbReference type="SUPFAM" id="SSF46934">
    <property type="entry name" value="UBA-like"/>
    <property type="match status" value="1"/>
</dbReference>
<feature type="compositionally biased region" description="Low complexity" evidence="1">
    <location>
        <begin position="284"/>
        <end position="313"/>
    </location>
</feature>
<dbReference type="Pfam" id="PF00240">
    <property type="entry name" value="ubiquitin"/>
    <property type="match status" value="1"/>
</dbReference>
<feature type="region of interest" description="Disordered" evidence="1">
    <location>
        <begin position="237"/>
        <end position="315"/>
    </location>
</feature>
<evidence type="ECO:0000259" key="3">
    <source>
        <dbReference type="PROSITE" id="PS50053"/>
    </source>
</evidence>
<dbReference type="CDD" id="cd14324">
    <property type="entry name" value="UBA_Dsk2p_like"/>
    <property type="match status" value="1"/>
</dbReference>
<evidence type="ECO:0000256" key="1">
    <source>
        <dbReference type="SAM" id="MobiDB-lite"/>
    </source>
</evidence>
<dbReference type="GO" id="GO:0030474">
    <property type="term" value="P:spindle pole body duplication"/>
    <property type="evidence" value="ECO:0007669"/>
    <property type="project" value="EnsemblFungi"/>
</dbReference>
<dbReference type="Proteomes" id="UP000095038">
    <property type="component" value="Unassembled WGS sequence"/>
</dbReference>
<feature type="domain" description="UBA" evidence="2">
    <location>
        <begin position="371"/>
        <end position="415"/>
    </location>
</feature>
<dbReference type="PANTHER" id="PTHR10677:SF3">
    <property type="entry name" value="FI07626P-RELATED"/>
    <property type="match status" value="1"/>
</dbReference>
<dbReference type="SMART" id="SM00165">
    <property type="entry name" value="UBA"/>
    <property type="match status" value="1"/>
</dbReference>
<dbReference type="InterPro" id="IPR019956">
    <property type="entry name" value="Ubiquitin_dom"/>
</dbReference>
<dbReference type="InterPro" id="IPR009060">
    <property type="entry name" value="UBA-like_sf"/>
</dbReference>
<dbReference type="PRINTS" id="PR00348">
    <property type="entry name" value="UBIQUITIN"/>
</dbReference>
<dbReference type="OrthoDB" id="267397at2759"/>
<dbReference type="GO" id="GO:0030674">
    <property type="term" value="F:protein-macromolecule adaptor activity"/>
    <property type="evidence" value="ECO:0007669"/>
    <property type="project" value="EnsemblFungi"/>
</dbReference>
<dbReference type="GO" id="GO:0006511">
    <property type="term" value="P:ubiquitin-dependent protein catabolic process"/>
    <property type="evidence" value="ECO:0007669"/>
    <property type="project" value="TreeGrafter"/>
</dbReference>
<dbReference type="RefSeq" id="XP_020046442.1">
    <property type="nucleotide sequence ID" value="XM_020193562.1"/>
</dbReference>
<dbReference type="PANTHER" id="PTHR10677">
    <property type="entry name" value="UBIQUILIN"/>
    <property type="match status" value="1"/>
</dbReference>
<dbReference type="Pfam" id="PF23195">
    <property type="entry name" value="UBQLN1"/>
    <property type="match status" value="1"/>
</dbReference>
<dbReference type="InterPro" id="IPR000626">
    <property type="entry name" value="Ubiquitin-like_dom"/>
</dbReference>
<evidence type="ECO:0008006" key="6">
    <source>
        <dbReference type="Google" id="ProtNLM"/>
    </source>
</evidence>
<proteinExistence type="predicted"/>
<name>A0A1D2VET9_9ASCO</name>
<dbReference type="InterPro" id="IPR015496">
    <property type="entry name" value="Ubiquilin"/>
</dbReference>
<protein>
    <recommendedName>
        <fullName evidence="6">Ubiquitin-domain-containing protein</fullName>
    </recommendedName>
</protein>
<feature type="compositionally biased region" description="Low complexity" evidence="1">
    <location>
        <begin position="83"/>
        <end position="117"/>
    </location>
</feature>
<dbReference type="InterPro" id="IPR015940">
    <property type="entry name" value="UBA"/>
</dbReference>
<evidence type="ECO:0000259" key="2">
    <source>
        <dbReference type="PROSITE" id="PS50030"/>
    </source>
</evidence>
<sequence>MSDTIDIIIKSAEKKYNISVPSSTLILDFKKHIETKSSIPSNRQRLIYSGRVLKDKETLAFYKVQSGHTIHLVKGAAKPAPGNANTLANSSNQSTSSTPNSSTNNPSSNNNIPSSTNMATGTGAFNPLADITGARFAGYGPQFSPQNILHQMNSMGLSNASGEMPSDEQMERTMNNPMFQEGMRSMLRDPQMIDYLIEQSPQLRAMGPMVRQMLQSEQFREMMTNPQMMRNAMEMQRSMQPGGAGPGPVNPFSFNSPTAPSPTSAFPAPGVPSSQTNSGDSTIANAGSNTTTNDSNNNSSTTTGSNTANSAANPTFPPLFSPWAMFPPLNSNNPANPTPNPASNQFMDQFLSMMQQQGANPATAPPVDTRPPEERYESQLRQLNDMGFFEFDRNIAALRRSGGSVQGAVEYLLNGDV</sequence>
<dbReference type="InParanoid" id="A0A1D2VET9"/>
<feature type="compositionally biased region" description="Polar residues" evidence="1">
    <location>
        <begin position="272"/>
        <end position="283"/>
    </location>
</feature>
<dbReference type="PROSITE" id="PS50030">
    <property type="entry name" value="UBA"/>
    <property type="match status" value="1"/>
</dbReference>
<dbReference type="EMBL" id="KV454483">
    <property type="protein sequence ID" value="ODV60135.1"/>
    <property type="molecule type" value="Genomic_DNA"/>
</dbReference>
<dbReference type="SUPFAM" id="SSF54236">
    <property type="entry name" value="Ubiquitin-like"/>
    <property type="match status" value="1"/>
</dbReference>
<dbReference type="GeneID" id="30967198"/>
<dbReference type="FunFam" id="1.10.8.10:FF:000024">
    <property type="entry name" value="Ubiquitin domain-containing protein DSK2"/>
    <property type="match status" value="1"/>
</dbReference>
<feature type="compositionally biased region" description="Low complexity" evidence="1">
    <location>
        <begin position="250"/>
        <end position="268"/>
    </location>
</feature>
<dbReference type="CDD" id="cd16106">
    <property type="entry name" value="Ubl_Dsk2p_like"/>
    <property type="match status" value="1"/>
</dbReference>